<keyword evidence="1" id="KW-1185">Reference proteome</keyword>
<dbReference type="WBParaSite" id="ALUE_0002356601-mRNA-1">
    <property type="protein sequence ID" value="ALUE_0002356601-mRNA-1"/>
    <property type="gene ID" value="ALUE_0002356601"/>
</dbReference>
<reference evidence="2" key="1">
    <citation type="submission" date="2017-02" db="UniProtKB">
        <authorList>
            <consortium name="WormBaseParasite"/>
        </authorList>
    </citation>
    <scope>IDENTIFICATION</scope>
</reference>
<accession>A0A0M3IXT8</accession>
<proteinExistence type="predicted"/>
<protein>
    <submittedName>
        <fullName evidence="2">FSH1 domain-containing protein</fullName>
    </submittedName>
</protein>
<name>A0A0M3IXT8_ASCLU</name>
<sequence length="92" mass="10238">MHHFDKAPWVKARTLICHGRCDSIVSVNHGAALQKRFSNATTPFWVDDATHQVGACKEPYISVFSAPHNALPNLPQLTQSSAFLLQIQTKCH</sequence>
<evidence type="ECO:0000313" key="1">
    <source>
        <dbReference type="Proteomes" id="UP000036681"/>
    </source>
</evidence>
<dbReference type="AlphaFoldDB" id="A0A0M3IXT8"/>
<dbReference type="InterPro" id="IPR029058">
    <property type="entry name" value="AB_hydrolase_fold"/>
</dbReference>
<dbReference type="Proteomes" id="UP000036681">
    <property type="component" value="Unplaced"/>
</dbReference>
<dbReference type="SUPFAM" id="SSF53474">
    <property type="entry name" value="alpha/beta-Hydrolases"/>
    <property type="match status" value="1"/>
</dbReference>
<dbReference type="Gene3D" id="3.40.50.1820">
    <property type="entry name" value="alpha/beta hydrolase"/>
    <property type="match status" value="1"/>
</dbReference>
<evidence type="ECO:0000313" key="2">
    <source>
        <dbReference type="WBParaSite" id="ALUE_0002356601-mRNA-1"/>
    </source>
</evidence>
<organism evidence="1 2">
    <name type="scientific">Ascaris lumbricoides</name>
    <name type="common">Giant roundworm</name>
    <dbReference type="NCBI Taxonomy" id="6252"/>
    <lineage>
        <taxon>Eukaryota</taxon>
        <taxon>Metazoa</taxon>
        <taxon>Ecdysozoa</taxon>
        <taxon>Nematoda</taxon>
        <taxon>Chromadorea</taxon>
        <taxon>Rhabditida</taxon>
        <taxon>Spirurina</taxon>
        <taxon>Ascaridomorpha</taxon>
        <taxon>Ascaridoidea</taxon>
        <taxon>Ascarididae</taxon>
        <taxon>Ascaris</taxon>
    </lineage>
</organism>